<accession>A0A101M155</accession>
<proteinExistence type="predicted"/>
<organism evidence="1">
    <name type="scientific">Picea glauca</name>
    <name type="common">White spruce</name>
    <name type="synonym">Pinus glauca</name>
    <dbReference type="NCBI Taxonomy" id="3330"/>
    <lineage>
        <taxon>Eukaryota</taxon>
        <taxon>Viridiplantae</taxon>
        <taxon>Streptophyta</taxon>
        <taxon>Embryophyta</taxon>
        <taxon>Tracheophyta</taxon>
        <taxon>Spermatophyta</taxon>
        <taxon>Pinopsida</taxon>
        <taxon>Pinidae</taxon>
        <taxon>Conifers I</taxon>
        <taxon>Pinales</taxon>
        <taxon>Pinaceae</taxon>
        <taxon>Picea</taxon>
    </lineage>
</organism>
<gene>
    <name evidence="1" type="ORF">ABT39_MTgene4354</name>
</gene>
<dbReference type="EMBL" id="LKAM01000004">
    <property type="protein sequence ID" value="KUM49017.1"/>
    <property type="molecule type" value="Genomic_DNA"/>
</dbReference>
<name>A0A101M155_PICGL</name>
<protein>
    <submittedName>
        <fullName evidence="1">Uncharacterized protein</fullName>
    </submittedName>
</protein>
<keyword evidence="1" id="KW-0496">Mitochondrion</keyword>
<sequence>MLNELLLYIDLSGVMLVAKKLIALERAIALGNPHLALDLDLPDMLLDMGMIPDQQPFQL</sequence>
<reference evidence="1" key="1">
    <citation type="journal article" date="2015" name="Genome Biol. Evol.">
        <title>Organellar Genomes of White Spruce (Picea glauca): Assembly and Annotation.</title>
        <authorList>
            <person name="Jackman S.D."/>
            <person name="Warren R.L."/>
            <person name="Gibb E.A."/>
            <person name="Vandervalk B.P."/>
            <person name="Mohamadi H."/>
            <person name="Chu J."/>
            <person name="Raymond A."/>
            <person name="Pleasance S."/>
            <person name="Coope R."/>
            <person name="Wildung M.R."/>
            <person name="Ritland C.E."/>
            <person name="Bousquet J."/>
            <person name="Jones S.J."/>
            <person name="Bohlmann J."/>
            <person name="Birol I."/>
        </authorList>
    </citation>
    <scope>NUCLEOTIDE SEQUENCE [LARGE SCALE GENOMIC DNA]</scope>
    <source>
        <tissue evidence="1">Flushing bud</tissue>
    </source>
</reference>
<dbReference type="AlphaFoldDB" id="A0A101M155"/>
<comment type="caution">
    <text evidence="1">The sequence shown here is derived from an EMBL/GenBank/DDBJ whole genome shotgun (WGS) entry which is preliminary data.</text>
</comment>
<evidence type="ECO:0000313" key="1">
    <source>
        <dbReference type="EMBL" id="KUM49017.1"/>
    </source>
</evidence>
<geneLocation type="mitochondrion" evidence="1"/>